<name>A0A5N6MTB6_9MICC</name>
<evidence type="ECO:0000313" key="2">
    <source>
        <dbReference type="EMBL" id="KAD4060459.1"/>
    </source>
</evidence>
<organism evidence="2 3">
    <name type="scientific">Arthrobacter yangruifuii</name>
    <dbReference type="NCBI Taxonomy" id="2606616"/>
    <lineage>
        <taxon>Bacteria</taxon>
        <taxon>Bacillati</taxon>
        <taxon>Actinomycetota</taxon>
        <taxon>Actinomycetes</taxon>
        <taxon>Micrococcales</taxon>
        <taxon>Micrococcaceae</taxon>
        <taxon>Arthrobacter</taxon>
    </lineage>
</organism>
<keyword evidence="1" id="KW-0812">Transmembrane</keyword>
<keyword evidence="1" id="KW-1133">Transmembrane helix</keyword>
<evidence type="ECO:0000256" key="1">
    <source>
        <dbReference type="SAM" id="Phobius"/>
    </source>
</evidence>
<dbReference type="AlphaFoldDB" id="A0A5N6MTB6"/>
<feature type="transmembrane region" description="Helical" evidence="1">
    <location>
        <begin position="30"/>
        <end position="48"/>
    </location>
</feature>
<feature type="transmembrane region" description="Helical" evidence="1">
    <location>
        <begin position="60"/>
        <end position="81"/>
    </location>
</feature>
<reference evidence="2 3" key="1">
    <citation type="submission" date="2019-08" db="EMBL/GenBank/DDBJ databases">
        <title>Arthrobacter sp. nov., isolated from plateau pika and Tibetan wild ass.</title>
        <authorList>
            <person name="Ge Y."/>
        </authorList>
    </citation>
    <scope>NUCLEOTIDE SEQUENCE [LARGE SCALE GENOMIC DNA]</scope>
    <source>
        <strain evidence="2 3">785</strain>
    </source>
</reference>
<keyword evidence="3" id="KW-1185">Reference proteome</keyword>
<keyword evidence="1" id="KW-0472">Membrane</keyword>
<proteinExistence type="predicted"/>
<evidence type="ECO:0000313" key="3">
    <source>
        <dbReference type="Proteomes" id="UP000326852"/>
    </source>
</evidence>
<comment type="caution">
    <text evidence="2">The sequence shown here is derived from an EMBL/GenBank/DDBJ whole genome shotgun (WGS) entry which is preliminary data.</text>
</comment>
<dbReference type="RefSeq" id="WP_152271588.1">
    <property type="nucleotide sequence ID" value="NZ_VTFX01000001.1"/>
</dbReference>
<gene>
    <name evidence="2" type="ORF">GD627_05330</name>
</gene>
<dbReference type="Proteomes" id="UP000326852">
    <property type="component" value="Unassembled WGS sequence"/>
</dbReference>
<accession>A0A5N6MTB6</accession>
<sequence length="99" mass="10301">MLSLILVTLTAVAAGFAVWAADSRRALYGALLLPGIAVSAALITWLALRAAGAASFEADWIGWAVPVAVSLLAPIVAAVFIGRSRARADTAETERILRL</sequence>
<dbReference type="EMBL" id="VTFX01000001">
    <property type="protein sequence ID" value="KAD4060459.1"/>
    <property type="molecule type" value="Genomic_DNA"/>
</dbReference>
<protein>
    <submittedName>
        <fullName evidence="2">Uncharacterized protein</fullName>
    </submittedName>
</protein>